<name>A0A4Y9Y4K0_9AGAM</name>
<organism evidence="3 4">
    <name type="scientific">Dentipellis fragilis</name>
    <dbReference type="NCBI Taxonomy" id="205917"/>
    <lineage>
        <taxon>Eukaryota</taxon>
        <taxon>Fungi</taxon>
        <taxon>Dikarya</taxon>
        <taxon>Basidiomycota</taxon>
        <taxon>Agaricomycotina</taxon>
        <taxon>Agaricomycetes</taxon>
        <taxon>Russulales</taxon>
        <taxon>Hericiaceae</taxon>
        <taxon>Dentipellis</taxon>
    </lineage>
</organism>
<dbReference type="OrthoDB" id="3357029at2759"/>
<sequence>MARQPSTPSRRSSRVLSSTTKDSEFNAQSLYDPYTEDTAPTYTIPLLDLADSHTHKRSPSDPDPDPQIVADPTQRRHGPTPDLLLPTALVFIITAGFGAALLLWLVTHLTGSLGDVFREGAFLLDEGAKTEGGLEAARLTGLTIASAASSAMGVIAPVSMGLYAYVAARTWLAAGDENLPTAFQYGLLVEMLGGGSLMSLYETGSYLASTSKRPAVPSLFVRVFAVGVATHILAYTARSVPCSTSANTFNIDSDYLTCSAVDLWLHAVTSTVVQPTSVPVDEPFQFSVAQNTCRPYVPPAPGAFAWPCLLTITRGSWGYGIGALTPGMQVMSNSSGILQTITLADADDLAVLVDPSVPMNVSFTSTTFGARTRCDSVNPRCTSPETFKVTCKDVPARFPPLNVTNIDLGQSLSKMSVLSSACDTCPYINESEYSNGAVTYKTGSPPPQNNYSLWLELIWRNQGSESFDGSSKPAADAAYTSFASEAYMFANCTLLFYNVTLHYANGAYTRAEETLSNAGLADGLVGPTRLGLYGSRLLDNLEGIVFGGNSTAHVMAYLNQDLARLALGSAAYVTNLKGPTLAQSMLSKRILGRYPAWPAVLYVVVLWANAIFPLAVSLIAMLTRTRRIVVSGQRQSVTALELAKMRLTRPAALAAELFKWKTDEEGAKASASGTVRGMFDEQRQGEDRVRIGLHERADGRTVFGVWSRRRGRVMDSLGEKECSD</sequence>
<comment type="caution">
    <text evidence="3">The sequence shown here is derived from an EMBL/GenBank/DDBJ whole genome shotgun (WGS) entry which is preliminary data.</text>
</comment>
<feature type="transmembrane region" description="Helical" evidence="2">
    <location>
        <begin position="599"/>
        <end position="622"/>
    </location>
</feature>
<feature type="transmembrane region" description="Helical" evidence="2">
    <location>
        <begin position="83"/>
        <end position="106"/>
    </location>
</feature>
<accession>A0A4Y9Y4K0</accession>
<feature type="region of interest" description="Disordered" evidence="1">
    <location>
        <begin position="52"/>
        <end position="80"/>
    </location>
</feature>
<evidence type="ECO:0000313" key="4">
    <source>
        <dbReference type="Proteomes" id="UP000298327"/>
    </source>
</evidence>
<feature type="compositionally biased region" description="Low complexity" evidence="1">
    <location>
        <begin position="1"/>
        <end position="20"/>
    </location>
</feature>
<keyword evidence="2" id="KW-0472">Membrane</keyword>
<keyword evidence="4" id="KW-1185">Reference proteome</keyword>
<feature type="region of interest" description="Disordered" evidence="1">
    <location>
        <begin position="1"/>
        <end position="36"/>
    </location>
</feature>
<evidence type="ECO:0000313" key="3">
    <source>
        <dbReference type="EMBL" id="TFY55709.1"/>
    </source>
</evidence>
<evidence type="ECO:0000256" key="2">
    <source>
        <dbReference type="SAM" id="Phobius"/>
    </source>
</evidence>
<keyword evidence="2" id="KW-1133">Transmembrane helix</keyword>
<dbReference type="AlphaFoldDB" id="A0A4Y9Y4K0"/>
<gene>
    <name evidence="3" type="ORF">EVG20_g9220</name>
</gene>
<protein>
    <submittedName>
        <fullName evidence="3">Uncharacterized protein</fullName>
    </submittedName>
</protein>
<dbReference type="EMBL" id="SEOQ01000891">
    <property type="protein sequence ID" value="TFY55709.1"/>
    <property type="molecule type" value="Genomic_DNA"/>
</dbReference>
<evidence type="ECO:0000256" key="1">
    <source>
        <dbReference type="SAM" id="MobiDB-lite"/>
    </source>
</evidence>
<keyword evidence="2" id="KW-0812">Transmembrane</keyword>
<reference evidence="3 4" key="1">
    <citation type="submission" date="2019-02" db="EMBL/GenBank/DDBJ databases">
        <title>Genome sequencing of the rare red list fungi Dentipellis fragilis.</title>
        <authorList>
            <person name="Buettner E."/>
            <person name="Kellner H."/>
        </authorList>
    </citation>
    <scope>NUCLEOTIDE SEQUENCE [LARGE SCALE GENOMIC DNA]</scope>
    <source>
        <strain evidence="3 4">DSM 105465</strain>
    </source>
</reference>
<dbReference type="Proteomes" id="UP000298327">
    <property type="component" value="Unassembled WGS sequence"/>
</dbReference>
<proteinExistence type="predicted"/>
<dbReference type="STRING" id="205917.A0A4Y9Y4K0"/>